<evidence type="ECO:0000256" key="1">
    <source>
        <dbReference type="SAM" id="MobiDB-lite"/>
    </source>
</evidence>
<sequence length="274" mass="29655">MLTLQYIHDSYPPVPYRPSQTQSSTSRSTSPTTVTSQTEPRSPSFPSITSTPWPTSSSVHRRSHSPTSRPSSASAVTSQPDPHRALAPAGRSVPASPTATPDDNMPARASAPDSATPRVVPFAWTVPEAVRQAGLERKWEEFTQAVEDTKRMRAAEQAGRGGASGASGTVTAGRVGGWKRGLSPDETLQFAGDRRNGPPSPKRKRVLLPDASPKRKRTLPPDASPRFVESRTKRNGPPNPKRIRRFVTSERETPDPWPSNGAVRGVYAFPPRPG</sequence>
<protein>
    <submittedName>
        <fullName evidence="2">Uncharacterized protein</fullName>
    </submittedName>
</protein>
<reference evidence="2" key="1">
    <citation type="journal article" date="2020" name="Stud. Mycol.">
        <title>101 Dothideomycetes genomes: a test case for predicting lifestyles and emergence of pathogens.</title>
        <authorList>
            <person name="Haridas S."/>
            <person name="Albert R."/>
            <person name="Binder M."/>
            <person name="Bloem J."/>
            <person name="Labutti K."/>
            <person name="Salamov A."/>
            <person name="Andreopoulos B."/>
            <person name="Baker S."/>
            <person name="Barry K."/>
            <person name="Bills G."/>
            <person name="Bluhm B."/>
            <person name="Cannon C."/>
            <person name="Castanera R."/>
            <person name="Culley D."/>
            <person name="Daum C."/>
            <person name="Ezra D."/>
            <person name="Gonzalez J."/>
            <person name="Henrissat B."/>
            <person name="Kuo A."/>
            <person name="Liang C."/>
            <person name="Lipzen A."/>
            <person name="Lutzoni F."/>
            <person name="Magnuson J."/>
            <person name="Mondo S."/>
            <person name="Nolan M."/>
            <person name="Ohm R."/>
            <person name="Pangilinan J."/>
            <person name="Park H.-J."/>
            <person name="Ramirez L."/>
            <person name="Alfaro M."/>
            <person name="Sun H."/>
            <person name="Tritt A."/>
            <person name="Yoshinaga Y."/>
            <person name="Zwiers L.-H."/>
            <person name="Turgeon B."/>
            <person name="Goodwin S."/>
            <person name="Spatafora J."/>
            <person name="Crous P."/>
            <person name="Grigoriev I."/>
        </authorList>
    </citation>
    <scope>NUCLEOTIDE SEQUENCE</scope>
    <source>
        <strain evidence="2">CBS 262.69</strain>
    </source>
</reference>
<accession>A0A6G1HKD1</accession>
<proteinExistence type="predicted"/>
<gene>
    <name evidence="2" type="ORF">EJ06DRAFT_559935</name>
</gene>
<evidence type="ECO:0000313" key="3">
    <source>
        <dbReference type="Proteomes" id="UP000799640"/>
    </source>
</evidence>
<dbReference type="Proteomes" id="UP000799640">
    <property type="component" value="Unassembled WGS sequence"/>
</dbReference>
<organism evidence="2 3">
    <name type="scientific">Trichodelitschia bisporula</name>
    <dbReference type="NCBI Taxonomy" id="703511"/>
    <lineage>
        <taxon>Eukaryota</taxon>
        <taxon>Fungi</taxon>
        <taxon>Dikarya</taxon>
        <taxon>Ascomycota</taxon>
        <taxon>Pezizomycotina</taxon>
        <taxon>Dothideomycetes</taxon>
        <taxon>Dothideomycetes incertae sedis</taxon>
        <taxon>Phaeotrichales</taxon>
        <taxon>Phaeotrichaceae</taxon>
        <taxon>Trichodelitschia</taxon>
    </lineage>
</organism>
<feature type="compositionally biased region" description="Low complexity" evidence="1">
    <location>
        <begin position="17"/>
        <end position="58"/>
    </location>
</feature>
<dbReference type="AlphaFoldDB" id="A0A6G1HKD1"/>
<feature type="region of interest" description="Disordered" evidence="1">
    <location>
        <begin position="152"/>
        <end position="274"/>
    </location>
</feature>
<keyword evidence="3" id="KW-1185">Reference proteome</keyword>
<feature type="region of interest" description="Disordered" evidence="1">
    <location>
        <begin position="1"/>
        <end position="120"/>
    </location>
</feature>
<name>A0A6G1HKD1_9PEZI</name>
<feature type="compositionally biased region" description="Low complexity" evidence="1">
    <location>
        <begin position="65"/>
        <end position="78"/>
    </location>
</feature>
<dbReference type="EMBL" id="ML996707">
    <property type="protein sequence ID" value="KAF2396364.1"/>
    <property type="molecule type" value="Genomic_DNA"/>
</dbReference>
<evidence type="ECO:0000313" key="2">
    <source>
        <dbReference type="EMBL" id="KAF2396364.1"/>
    </source>
</evidence>